<evidence type="ECO:0000256" key="5">
    <source>
        <dbReference type="HAMAP-Rule" id="MF_02033"/>
    </source>
</evidence>
<dbReference type="InterPro" id="IPR050696">
    <property type="entry name" value="FtsA/MreB"/>
</dbReference>
<name>A0A328U4B2_9BACL</name>
<dbReference type="PANTHER" id="PTHR32432">
    <property type="entry name" value="CELL DIVISION PROTEIN FTSA-RELATED"/>
    <property type="match status" value="1"/>
</dbReference>
<evidence type="ECO:0000256" key="7">
    <source>
        <dbReference type="SAM" id="MobiDB-lite"/>
    </source>
</evidence>
<dbReference type="OrthoDB" id="9768127at2"/>
<evidence type="ECO:0000256" key="1">
    <source>
        <dbReference type="ARBA" id="ARBA00022475"/>
    </source>
</evidence>
<dbReference type="GO" id="GO:0043093">
    <property type="term" value="P:FtsZ-dependent cytokinesis"/>
    <property type="evidence" value="ECO:0007669"/>
    <property type="project" value="UniProtKB-UniRule"/>
</dbReference>
<dbReference type="HAMAP" id="MF_02033">
    <property type="entry name" value="FtsA"/>
    <property type="match status" value="1"/>
</dbReference>
<dbReference type="Pfam" id="PF02491">
    <property type="entry name" value="SHS2_FTSA"/>
    <property type="match status" value="1"/>
</dbReference>
<accession>A0A328U4B2</accession>
<dbReference type="Proteomes" id="UP000249260">
    <property type="component" value="Unassembled WGS sequence"/>
</dbReference>
<comment type="subunit">
    <text evidence="5">Self-interacts. Interacts with FtsZ.</text>
</comment>
<dbReference type="SUPFAM" id="SSF53067">
    <property type="entry name" value="Actin-like ATPase domain"/>
    <property type="match status" value="2"/>
</dbReference>
<evidence type="ECO:0000256" key="2">
    <source>
        <dbReference type="ARBA" id="ARBA00022618"/>
    </source>
</evidence>
<evidence type="ECO:0000256" key="6">
    <source>
        <dbReference type="PIRNR" id="PIRNR003101"/>
    </source>
</evidence>
<feature type="domain" description="SHS2" evidence="8">
    <location>
        <begin position="7"/>
        <end position="194"/>
    </location>
</feature>
<dbReference type="GO" id="GO:0009898">
    <property type="term" value="C:cytoplasmic side of plasma membrane"/>
    <property type="evidence" value="ECO:0007669"/>
    <property type="project" value="UniProtKB-UniRule"/>
</dbReference>
<dbReference type="Gene3D" id="3.30.420.40">
    <property type="match status" value="2"/>
</dbReference>
<dbReference type="PANTHER" id="PTHR32432:SF4">
    <property type="entry name" value="CELL DIVISION PROTEIN FTSA"/>
    <property type="match status" value="1"/>
</dbReference>
<feature type="compositionally biased region" description="Low complexity" evidence="7">
    <location>
        <begin position="381"/>
        <end position="392"/>
    </location>
</feature>
<dbReference type="FunFam" id="3.30.1490.110:FF:000003">
    <property type="entry name" value="Cell division protein FtsA"/>
    <property type="match status" value="1"/>
</dbReference>
<comment type="similarity">
    <text evidence="5 6">Belongs to the FtsA/MreB family.</text>
</comment>
<dbReference type="InterPro" id="IPR003494">
    <property type="entry name" value="SHS2_FtsA"/>
</dbReference>
<keyword evidence="3 5" id="KW-0472">Membrane</keyword>
<dbReference type="RefSeq" id="WP_112882868.1">
    <property type="nucleotide sequence ID" value="NZ_QLUW01000002.1"/>
</dbReference>
<feature type="region of interest" description="Disordered" evidence="7">
    <location>
        <begin position="381"/>
        <end position="402"/>
    </location>
</feature>
<comment type="function">
    <text evidence="5 6">Cell division protein that is involved in the assembly of the Z ring. May serve as a membrane anchor for the Z ring.</text>
</comment>
<keyword evidence="1 5" id="KW-1003">Cell membrane</keyword>
<evidence type="ECO:0000259" key="8">
    <source>
        <dbReference type="SMART" id="SM00842"/>
    </source>
</evidence>
<dbReference type="GO" id="GO:0032153">
    <property type="term" value="C:cell division site"/>
    <property type="evidence" value="ECO:0007669"/>
    <property type="project" value="UniProtKB-UniRule"/>
</dbReference>
<keyword evidence="4 5" id="KW-0131">Cell cycle</keyword>
<dbReference type="InterPro" id="IPR043129">
    <property type="entry name" value="ATPase_NBD"/>
</dbReference>
<keyword evidence="2 5" id="KW-0132">Cell division</keyword>
<organism evidence="9 10">
    <name type="scientific">Paenibacillus montanisoli</name>
    <dbReference type="NCBI Taxonomy" id="2081970"/>
    <lineage>
        <taxon>Bacteria</taxon>
        <taxon>Bacillati</taxon>
        <taxon>Bacillota</taxon>
        <taxon>Bacilli</taxon>
        <taxon>Bacillales</taxon>
        <taxon>Paenibacillaceae</taxon>
        <taxon>Paenibacillus</taxon>
    </lineage>
</organism>
<comment type="subcellular location">
    <subcellularLocation>
        <location evidence="5">Cell membrane</location>
        <topology evidence="5">Peripheral membrane protein</topology>
        <orientation evidence="5">Cytoplasmic side</orientation>
    </subcellularLocation>
    <text evidence="5">Localizes to the Z ring in an FtsZ-dependent manner. Targeted to the membrane through a conserved C-terminal amphipathic helix.</text>
</comment>
<dbReference type="AlphaFoldDB" id="A0A328U4B2"/>
<dbReference type="EMBL" id="QLUW01000002">
    <property type="protein sequence ID" value="RAP76653.1"/>
    <property type="molecule type" value="Genomic_DNA"/>
</dbReference>
<evidence type="ECO:0000256" key="4">
    <source>
        <dbReference type="ARBA" id="ARBA00023306"/>
    </source>
</evidence>
<gene>
    <name evidence="5 9" type="primary">ftsA</name>
    <name evidence="9" type="ORF">DL346_14950</name>
</gene>
<dbReference type="Pfam" id="PF14450">
    <property type="entry name" value="FtsA"/>
    <property type="match status" value="2"/>
</dbReference>
<keyword evidence="10" id="KW-1185">Reference proteome</keyword>
<comment type="caution">
    <text evidence="9">The sequence shown here is derived from an EMBL/GenBank/DDBJ whole genome shotgun (WGS) entry which is preliminary data.</text>
</comment>
<dbReference type="SMART" id="SM00842">
    <property type="entry name" value="FtsA"/>
    <property type="match status" value="1"/>
</dbReference>
<dbReference type="Gene3D" id="3.30.1490.110">
    <property type="match status" value="1"/>
</dbReference>
<evidence type="ECO:0000313" key="10">
    <source>
        <dbReference type="Proteomes" id="UP000249260"/>
    </source>
</evidence>
<reference evidence="9 10" key="1">
    <citation type="submission" date="2018-06" db="EMBL/GenBank/DDBJ databases">
        <title>Paenibacillus montanisoli sp. nov., isolated from mountain area soil.</title>
        <authorList>
            <person name="Wu M."/>
        </authorList>
    </citation>
    <scope>NUCLEOTIDE SEQUENCE [LARGE SCALE GENOMIC DNA]</scope>
    <source>
        <strain evidence="9 10">RA17</strain>
    </source>
</reference>
<protein>
    <recommendedName>
        <fullName evidence="5 6">Cell division protein FtsA</fullName>
    </recommendedName>
</protein>
<dbReference type="PIRSF" id="PIRSF003101">
    <property type="entry name" value="FtsA"/>
    <property type="match status" value="1"/>
</dbReference>
<dbReference type="NCBIfam" id="TIGR01174">
    <property type="entry name" value="ftsA"/>
    <property type="match status" value="1"/>
</dbReference>
<dbReference type="CDD" id="cd24048">
    <property type="entry name" value="ASKHA_NBD_FtsA"/>
    <property type="match status" value="1"/>
</dbReference>
<evidence type="ECO:0000256" key="3">
    <source>
        <dbReference type="ARBA" id="ARBA00023136"/>
    </source>
</evidence>
<evidence type="ECO:0000313" key="9">
    <source>
        <dbReference type="EMBL" id="RAP76653.1"/>
    </source>
</evidence>
<proteinExistence type="inferred from homology"/>
<sequence length="414" mass="44416">MSSNDIIVSLDIGTSKVRAIIGEVNNGVINIIGVGSADSEGIRKGAIVDIDQTVQSIRNAVDHAERMVGIQISDVYVGIQGNHIGLQTNHGVVAISNEDREIGEEDIERVLQAAKVVALPPEREIINLVPKQYLVDGLEGISDPRGMIGVRLEVEATLVTGAKTAIHNLARCVEKANLQIAGIILMSLASGQMALTKDEKMMGTVLADIGAGSSTIAVFEQGSIVATSTLPVGGEYVTSDISYGLRTQTEQAEKIKQKFGCALVNDAAPDQKFKVMRMGSNVEKEFSQVDLANIIEPRMQEIFHLIRQEVRRLGYGDKIHGYVLTGGTVTMAGTLALAQHELEASVRIAVPDYIGVRDPAFTSGVGMIQYVSKYMKGKAAPAPKKNASRKSSTANSPSKPGLMEKLKNMFSEFI</sequence>
<dbReference type="InterPro" id="IPR020823">
    <property type="entry name" value="Cell_div_FtsA"/>
</dbReference>